<evidence type="ECO:0000256" key="2">
    <source>
        <dbReference type="PROSITE-ProRule" id="PRU00176"/>
    </source>
</evidence>
<dbReference type="EMBL" id="CAXLJM020000004">
    <property type="protein sequence ID" value="CAL8069796.1"/>
    <property type="molecule type" value="Genomic_DNA"/>
</dbReference>
<feature type="region of interest" description="Disordered" evidence="3">
    <location>
        <begin position="1"/>
        <end position="78"/>
    </location>
</feature>
<evidence type="ECO:0000259" key="4">
    <source>
        <dbReference type="PROSITE" id="PS50102"/>
    </source>
</evidence>
<evidence type="ECO:0000313" key="5">
    <source>
        <dbReference type="EMBL" id="CAL8069796.1"/>
    </source>
</evidence>
<evidence type="ECO:0000256" key="1">
    <source>
        <dbReference type="ARBA" id="ARBA00022884"/>
    </source>
</evidence>
<dbReference type="SMART" id="SM00360">
    <property type="entry name" value="RRM"/>
    <property type="match status" value="2"/>
</dbReference>
<comment type="caution">
    <text evidence="5">The sequence shown here is derived from an EMBL/GenBank/DDBJ whole genome shotgun (WGS) entry which is preliminary data.</text>
</comment>
<feature type="domain" description="RRM" evidence="4">
    <location>
        <begin position="272"/>
        <end position="347"/>
    </location>
</feature>
<keyword evidence="6" id="KW-1185">Reference proteome</keyword>
<feature type="compositionally biased region" description="Basic and acidic residues" evidence="3">
    <location>
        <begin position="480"/>
        <end position="508"/>
    </location>
</feature>
<gene>
    <name evidence="5" type="ORF">ODALV1_LOCUS938</name>
</gene>
<dbReference type="PANTHER" id="PTHR32343">
    <property type="entry name" value="SERINE/ARGININE-RICH SPLICING FACTOR"/>
    <property type="match status" value="1"/>
</dbReference>
<feature type="compositionally biased region" description="Low complexity" evidence="3">
    <location>
        <begin position="69"/>
        <end position="78"/>
    </location>
</feature>
<dbReference type="InterPro" id="IPR012677">
    <property type="entry name" value="Nucleotide-bd_a/b_plait_sf"/>
</dbReference>
<accession>A0ABP1PR29</accession>
<dbReference type="Gene3D" id="3.30.70.330">
    <property type="match status" value="2"/>
</dbReference>
<feature type="compositionally biased region" description="Basic residues" evidence="3">
    <location>
        <begin position="554"/>
        <end position="566"/>
    </location>
</feature>
<dbReference type="Proteomes" id="UP001642540">
    <property type="component" value="Unassembled WGS sequence"/>
</dbReference>
<dbReference type="PANTHER" id="PTHR32343:SF22">
    <property type="entry name" value="LD29830P"/>
    <property type="match status" value="1"/>
</dbReference>
<dbReference type="PROSITE" id="PS50102">
    <property type="entry name" value="RRM"/>
    <property type="match status" value="1"/>
</dbReference>
<feature type="compositionally biased region" description="Basic residues" evidence="3">
    <location>
        <begin position="534"/>
        <end position="547"/>
    </location>
</feature>
<name>A0ABP1PR29_9HEXA</name>
<dbReference type="SUPFAM" id="SSF54928">
    <property type="entry name" value="RNA-binding domain, RBD"/>
    <property type="match status" value="2"/>
</dbReference>
<dbReference type="InterPro" id="IPR034192">
    <property type="entry name" value="SREK1_RRM2"/>
</dbReference>
<feature type="compositionally biased region" description="Basic and acidic residues" evidence="3">
    <location>
        <begin position="587"/>
        <end position="606"/>
    </location>
</feature>
<sequence>MARSSSRSPSPRSENGDRGRRSRRTSRQSQQYRSRSKGESPSPPATEKRERDTPSPVLKHEQRSRSSKSRSVSSSSRSSAVKYGAAQLTQSQSSFSSSVKEFSGSSQSKVALKDPVKIVQVANIAPRATREQMQALFGYVGKIDDIRLYPAVDVAWQFQSKVCFIKFHEAKSVGNAQHLTNTIFIDRVLIVIPYMDGDIPDEGKAVELLTSGSLLPGKADPKLPQHVTSQLEGIPPHHVVITKDPRLVERNLPSYPPLSPTFDSRKIEEIRRTIMVCNIDHDISEEDVIEYFSRAGEVKYFRFCTRDNDPLKFALIEFSEQPAILDALTLNGNTLGDKVIRVHHATQAIIKPQAKSNEAAQKEIEEAMSRQAQNLLTSLDSTVAPFVKEKRRSSRSRSRSPSRRSRGRRRSLSGSRRHSRSRSPHSSSRNRESEKYRSKTKKSRSRSRDKRTSRSRRRSKSGGRSAKSRSISHSRRSRSKKPEEKKKPKKDKEREKERNTEKNHKENVDGIDPPSQKEKRRKSERKSRSPKSESKKRRSRSGSHSRKMSSPGHEKKRSKSKKKKKNSDREPSVDSRSSSKEKRPKKERSESLEREVTTRDDSDSKKGYLVYR</sequence>
<organism evidence="5 6">
    <name type="scientific">Orchesella dallaii</name>
    <dbReference type="NCBI Taxonomy" id="48710"/>
    <lineage>
        <taxon>Eukaryota</taxon>
        <taxon>Metazoa</taxon>
        <taxon>Ecdysozoa</taxon>
        <taxon>Arthropoda</taxon>
        <taxon>Hexapoda</taxon>
        <taxon>Collembola</taxon>
        <taxon>Entomobryomorpha</taxon>
        <taxon>Entomobryoidea</taxon>
        <taxon>Orchesellidae</taxon>
        <taxon>Orchesellinae</taxon>
        <taxon>Orchesella</taxon>
    </lineage>
</organism>
<reference evidence="5 6" key="1">
    <citation type="submission" date="2024-08" db="EMBL/GenBank/DDBJ databases">
        <authorList>
            <person name="Cucini C."/>
            <person name="Frati F."/>
        </authorList>
    </citation>
    <scope>NUCLEOTIDE SEQUENCE [LARGE SCALE GENOMIC DNA]</scope>
</reference>
<proteinExistence type="predicted"/>
<feature type="compositionally biased region" description="Low complexity" evidence="3">
    <location>
        <begin position="1"/>
        <end position="13"/>
    </location>
</feature>
<feature type="compositionally biased region" description="Basic residues" evidence="3">
    <location>
        <begin position="389"/>
        <end position="423"/>
    </location>
</feature>
<protein>
    <recommendedName>
        <fullName evidence="4">RRM domain-containing protein</fullName>
    </recommendedName>
</protein>
<feature type="compositionally biased region" description="Basic and acidic residues" evidence="3">
    <location>
        <begin position="46"/>
        <end position="64"/>
    </location>
</feature>
<evidence type="ECO:0000256" key="3">
    <source>
        <dbReference type="SAM" id="MobiDB-lite"/>
    </source>
</evidence>
<feature type="compositionally biased region" description="Basic and acidic residues" evidence="3">
    <location>
        <begin position="567"/>
        <end position="581"/>
    </location>
</feature>
<dbReference type="InterPro" id="IPR035979">
    <property type="entry name" value="RBD_domain_sf"/>
</dbReference>
<keyword evidence="1 2" id="KW-0694">RNA-binding</keyword>
<dbReference type="Pfam" id="PF00076">
    <property type="entry name" value="RRM_1"/>
    <property type="match status" value="1"/>
</dbReference>
<evidence type="ECO:0000313" key="6">
    <source>
        <dbReference type="Proteomes" id="UP001642540"/>
    </source>
</evidence>
<dbReference type="CDD" id="cd12260">
    <property type="entry name" value="RRM2_SREK1"/>
    <property type="match status" value="1"/>
</dbReference>
<feature type="region of interest" description="Disordered" evidence="3">
    <location>
        <begin position="379"/>
        <end position="612"/>
    </location>
</feature>
<feature type="compositionally biased region" description="Basic residues" evidence="3">
    <location>
        <begin position="438"/>
        <end position="479"/>
    </location>
</feature>
<dbReference type="CDD" id="cd12259">
    <property type="entry name" value="RRM_SRSF11_SREK1"/>
    <property type="match status" value="1"/>
</dbReference>
<dbReference type="InterPro" id="IPR000504">
    <property type="entry name" value="RRM_dom"/>
</dbReference>